<protein>
    <submittedName>
        <fullName evidence="3">Uncharacterized protein</fullName>
    </submittedName>
</protein>
<gene>
    <name evidence="3" type="ORF">ATH50_0128</name>
    <name evidence="2" type="ORF">DU502_08120</name>
</gene>
<reference evidence="3" key="3">
    <citation type="submission" date="2018-10" db="EMBL/GenBank/DDBJ databases">
        <authorList>
            <person name="Whitman W."/>
            <person name="Huntemann M."/>
            <person name="Clum A."/>
            <person name="Pillay M."/>
            <person name="Palaniappan K."/>
            <person name="Varghese N."/>
            <person name="Mikhailova N."/>
            <person name="Stamatis D."/>
            <person name="Reddy T."/>
            <person name="Daum C."/>
            <person name="Shapiro N."/>
            <person name="Ivanova N."/>
            <person name="Kyrpides N."/>
            <person name="Woyke T."/>
        </authorList>
    </citation>
    <scope>NUCLEOTIDE SEQUENCE</scope>
    <source>
        <strain evidence="3">CGMCC 1.10124</strain>
    </source>
</reference>
<sequence length="125" mass="14067">MGDADSVPVKTYVPPYQKERWREHAEQLGMSQSEFVRTMVQAGRRDFEVPERTADEEPAEGGSSGLEPRVKDALSGEDHRSWDDLLAALTDGMEDRLEETLTELQEANVVQYSGRHGGYRLVEDA</sequence>
<evidence type="ECO:0000313" key="5">
    <source>
        <dbReference type="Proteomes" id="UP000282007"/>
    </source>
</evidence>
<evidence type="ECO:0000313" key="4">
    <source>
        <dbReference type="Proteomes" id="UP000277326"/>
    </source>
</evidence>
<organism evidence="3 4">
    <name type="scientific">Haloplanus aerogenes</name>
    <dbReference type="NCBI Taxonomy" id="660522"/>
    <lineage>
        <taxon>Archaea</taxon>
        <taxon>Methanobacteriati</taxon>
        <taxon>Methanobacteriota</taxon>
        <taxon>Stenosarchaea group</taxon>
        <taxon>Halobacteria</taxon>
        <taxon>Halobacteriales</taxon>
        <taxon>Haloferacaceae</taxon>
        <taxon>Haloplanus</taxon>
    </lineage>
</organism>
<keyword evidence="5" id="KW-1185">Reference proteome</keyword>
<feature type="compositionally biased region" description="Basic and acidic residues" evidence="1">
    <location>
        <begin position="44"/>
        <end position="55"/>
    </location>
</feature>
<evidence type="ECO:0000313" key="2">
    <source>
        <dbReference type="EMBL" id="AZH25348.1"/>
    </source>
</evidence>
<reference evidence="2 5" key="2">
    <citation type="submission" date="2018-07" db="EMBL/GenBank/DDBJ databases">
        <title>Genome sequences of Haloplanus aerogenes JCM 16430T.</title>
        <authorList>
            <person name="Kim Y.B."/>
            <person name="Roh S.W."/>
        </authorList>
    </citation>
    <scope>NUCLEOTIDE SEQUENCE [LARGE SCALE GENOMIC DNA]</scope>
    <source>
        <strain evidence="2 5">JCM 16430</strain>
    </source>
</reference>
<feature type="region of interest" description="Disordered" evidence="1">
    <location>
        <begin position="44"/>
        <end position="77"/>
    </location>
</feature>
<name>A0A3M0DS79_9EURY</name>
<feature type="compositionally biased region" description="Basic and acidic residues" evidence="1">
    <location>
        <begin position="68"/>
        <end position="77"/>
    </location>
</feature>
<evidence type="ECO:0000313" key="3">
    <source>
        <dbReference type="EMBL" id="RMB25045.1"/>
    </source>
</evidence>
<dbReference type="Proteomes" id="UP000277326">
    <property type="component" value="Unassembled WGS sequence"/>
</dbReference>
<dbReference type="EMBL" id="CP034145">
    <property type="protein sequence ID" value="AZH25348.1"/>
    <property type="molecule type" value="Genomic_DNA"/>
</dbReference>
<dbReference type="KEGG" id="haer:DU502_08120"/>
<dbReference type="InterPro" id="IPR043828">
    <property type="entry name" value="DUF5805"/>
</dbReference>
<dbReference type="Proteomes" id="UP000282007">
    <property type="component" value="Chromosome"/>
</dbReference>
<dbReference type="AlphaFoldDB" id="A0A3M0DS79"/>
<dbReference type="Pfam" id="PF19121">
    <property type="entry name" value="DUF5805"/>
    <property type="match status" value="1"/>
</dbReference>
<dbReference type="EMBL" id="REFS01000001">
    <property type="protein sequence ID" value="RMB25045.1"/>
    <property type="molecule type" value="Genomic_DNA"/>
</dbReference>
<reference evidence="3 4" key="1">
    <citation type="journal article" date="2015" name="Stand. Genomic Sci.">
        <title>Genomic Encyclopedia of Bacterial and Archaeal Type Strains, Phase III: the genomes of soil and plant-associated and newly described type strains.</title>
        <authorList>
            <person name="Whitman W.B."/>
            <person name="Woyke T."/>
            <person name="Klenk H.P."/>
            <person name="Zhou Y."/>
            <person name="Lilburn T.G."/>
            <person name="Beck B.J."/>
            <person name="De Vos P."/>
            <person name="Vandamme P."/>
            <person name="Eisen J.A."/>
            <person name="Garrity G."/>
            <person name="Hugenholtz P."/>
            <person name="Kyrpides N.C."/>
        </authorList>
    </citation>
    <scope>NUCLEOTIDE SEQUENCE [LARGE SCALE GENOMIC DNA]</scope>
    <source>
        <strain evidence="3 4">CGMCC 1.10124</strain>
    </source>
</reference>
<accession>A0A3M0DS79</accession>
<proteinExistence type="predicted"/>
<evidence type="ECO:0000256" key="1">
    <source>
        <dbReference type="SAM" id="MobiDB-lite"/>
    </source>
</evidence>